<evidence type="ECO:0000313" key="1">
    <source>
        <dbReference type="EMBL" id="GAH01521.1"/>
    </source>
</evidence>
<organism evidence="1">
    <name type="scientific">marine sediment metagenome</name>
    <dbReference type="NCBI Taxonomy" id="412755"/>
    <lineage>
        <taxon>unclassified sequences</taxon>
        <taxon>metagenomes</taxon>
        <taxon>ecological metagenomes</taxon>
    </lineage>
</organism>
<protein>
    <submittedName>
        <fullName evidence="1">Uncharacterized protein</fullName>
    </submittedName>
</protein>
<gene>
    <name evidence="1" type="ORF">S01H4_37600</name>
</gene>
<reference evidence="1" key="1">
    <citation type="journal article" date="2014" name="Front. Microbiol.">
        <title>High frequency of phylogenetically diverse reductive dehalogenase-homologous genes in deep subseafloor sedimentary metagenomes.</title>
        <authorList>
            <person name="Kawai M."/>
            <person name="Futagami T."/>
            <person name="Toyoda A."/>
            <person name="Takaki Y."/>
            <person name="Nishi S."/>
            <person name="Hori S."/>
            <person name="Arai W."/>
            <person name="Tsubouchi T."/>
            <person name="Morono Y."/>
            <person name="Uchiyama I."/>
            <person name="Ito T."/>
            <person name="Fujiyama A."/>
            <person name="Inagaki F."/>
            <person name="Takami H."/>
        </authorList>
    </citation>
    <scope>NUCLEOTIDE SEQUENCE</scope>
    <source>
        <strain evidence="1">Expedition CK06-06</strain>
    </source>
</reference>
<dbReference type="AlphaFoldDB" id="X1C0C0"/>
<proteinExistence type="predicted"/>
<comment type="caution">
    <text evidence="1">The sequence shown here is derived from an EMBL/GenBank/DDBJ whole genome shotgun (WGS) entry which is preliminary data.</text>
</comment>
<dbReference type="EMBL" id="BART01020217">
    <property type="protein sequence ID" value="GAH01521.1"/>
    <property type="molecule type" value="Genomic_DNA"/>
</dbReference>
<accession>X1C0C0</accession>
<name>X1C0C0_9ZZZZ</name>
<sequence length="69" mass="7604">MRTRTDEELQAIIDTYNESELTGLMFALLPASKTPDDLTGLPRGLVEGSDNLGAEIPLRRGVHGPWGYF</sequence>